<dbReference type="InterPro" id="IPR050305">
    <property type="entry name" value="Small_GTPase_Rab"/>
</dbReference>
<dbReference type="AlphaFoldDB" id="A0A0D8XZQ2"/>
<dbReference type="Pfam" id="PF00071">
    <property type="entry name" value="Ras"/>
    <property type="match status" value="1"/>
</dbReference>
<keyword evidence="4" id="KW-0449">Lipoprotein</keyword>
<protein>
    <submittedName>
        <fullName evidence="6">Ras family protein</fullName>
    </submittedName>
</protein>
<keyword evidence="2" id="KW-0547">Nucleotide-binding</keyword>
<dbReference type="Gene3D" id="3.40.50.300">
    <property type="entry name" value="P-loop containing nucleotide triphosphate hydrolases"/>
    <property type="match status" value="1"/>
</dbReference>
<dbReference type="InterPro" id="IPR005225">
    <property type="entry name" value="Small_GTP-bd"/>
</dbReference>
<evidence type="ECO:0000313" key="6">
    <source>
        <dbReference type="EMBL" id="KJH49950.1"/>
    </source>
</evidence>
<reference evidence="6 7" key="1">
    <citation type="submission" date="2013-11" db="EMBL/GenBank/DDBJ databases">
        <title>Draft genome of the bovine lungworm Dictyocaulus viviparus.</title>
        <authorList>
            <person name="Mitreva M."/>
        </authorList>
    </citation>
    <scope>NUCLEOTIDE SEQUENCE [LARGE SCALE GENOMIC DNA]</scope>
    <source>
        <strain evidence="6 7">HannoverDv2000</strain>
    </source>
</reference>
<comment type="similarity">
    <text evidence="1">Belongs to the small GTPase superfamily. Rab family.</text>
</comment>
<keyword evidence="5" id="KW-0636">Prenylation</keyword>
<sequence length="145" mass="16594">MFSSTDTKRTSPYDYLFKLLIIGDSSVGKSSLLLRFTDNNFNESYAPTIGVDYKVRTMVVDDKTIKLQIWDTAGQERFRTIASSYYRGVQGILIVYDITNENTFQNIPHWLKNVERFGCENVAKLLIGNKCDMESRRAVSTEVAK</sequence>
<dbReference type="NCBIfam" id="TIGR00231">
    <property type="entry name" value="small_GTP"/>
    <property type="match status" value="1"/>
</dbReference>
<evidence type="ECO:0000256" key="4">
    <source>
        <dbReference type="ARBA" id="ARBA00023288"/>
    </source>
</evidence>
<dbReference type="GO" id="GO:0005525">
    <property type="term" value="F:GTP binding"/>
    <property type="evidence" value="ECO:0007669"/>
    <property type="project" value="UniProtKB-KW"/>
</dbReference>
<dbReference type="PRINTS" id="PR00449">
    <property type="entry name" value="RASTRNSFRMNG"/>
</dbReference>
<evidence type="ECO:0000256" key="5">
    <source>
        <dbReference type="ARBA" id="ARBA00023289"/>
    </source>
</evidence>
<dbReference type="OrthoDB" id="9989112at2759"/>
<dbReference type="SMART" id="SM00174">
    <property type="entry name" value="RHO"/>
    <property type="match status" value="1"/>
</dbReference>
<dbReference type="EMBL" id="KN716219">
    <property type="protein sequence ID" value="KJH49950.1"/>
    <property type="molecule type" value="Genomic_DNA"/>
</dbReference>
<name>A0A0D8XZQ2_DICVI</name>
<evidence type="ECO:0000256" key="3">
    <source>
        <dbReference type="ARBA" id="ARBA00023134"/>
    </source>
</evidence>
<dbReference type="InterPro" id="IPR001806">
    <property type="entry name" value="Small_GTPase"/>
</dbReference>
<dbReference type="SMART" id="SM00175">
    <property type="entry name" value="RAB"/>
    <property type="match status" value="1"/>
</dbReference>
<accession>A0A0D8XZQ2</accession>
<keyword evidence="7" id="KW-1185">Reference proteome</keyword>
<dbReference type="Proteomes" id="UP000053766">
    <property type="component" value="Unassembled WGS sequence"/>
</dbReference>
<dbReference type="FunFam" id="3.40.50.300:FF:001447">
    <property type="entry name" value="Ras-related protein Rab-1B"/>
    <property type="match status" value="1"/>
</dbReference>
<dbReference type="PROSITE" id="PS51419">
    <property type="entry name" value="RAB"/>
    <property type="match status" value="1"/>
</dbReference>
<evidence type="ECO:0000256" key="1">
    <source>
        <dbReference type="ARBA" id="ARBA00006270"/>
    </source>
</evidence>
<keyword evidence="3" id="KW-0342">GTP-binding</keyword>
<evidence type="ECO:0000256" key="2">
    <source>
        <dbReference type="ARBA" id="ARBA00022741"/>
    </source>
</evidence>
<evidence type="ECO:0000313" key="7">
    <source>
        <dbReference type="Proteomes" id="UP000053766"/>
    </source>
</evidence>
<proteinExistence type="inferred from homology"/>
<dbReference type="PROSITE" id="PS51420">
    <property type="entry name" value="RHO"/>
    <property type="match status" value="1"/>
</dbReference>
<reference evidence="7" key="2">
    <citation type="journal article" date="2016" name="Sci. Rep.">
        <title>Dictyocaulus viviparus genome, variome and transcriptome elucidate lungworm biology and support future intervention.</title>
        <authorList>
            <person name="McNulty S.N."/>
            <person name="Strube C."/>
            <person name="Rosa B.A."/>
            <person name="Martin J.C."/>
            <person name="Tyagi R."/>
            <person name="Choi Y.J."/>
            <person name="Wang Q."/>
            <person name="Hallsworth Pepin K."/>
            <person name="Zhang X."/>
            <person name="Ozersky P."/>
            <person name="Wilson R.K."/>
            <person name="Sternberg P.W."/>
            <person name="Gasser R.B."/>
            <person name="Mitreva M."/>
        </authorList>
    </citation>
    <scope>NUCLEOTIDE SEQUENCE [LARGE SCALE GENOMIC DNA]</scope>
    <source>
        <strain evidence="7">HannoverDv2000</strain>
    </source>
</reference>
<dbReference type="STRING" id="29172.A0A0D8XZQ2"/>
<dbReference type="SUPFAM" id="SSF52540">
    <property type="entry name" value="P-loop containing nucleoside triphosphate hydrolases"/>
    <property type="match status" value="1"/>
</dbReference>
<dbReference type="InterPro" id="IPR027417">
    <property type="entry name" value="P-loop_NTPase"/>
</dbReference>
<dbReference type="PANTHER" id="PTHR47980">
    <property type="entry name" value="LD44762P"/>
    <property type="match status" value="1"/>
</dbReference>
<gene>
    <name evidence="6" type="ORF">DICVIV_03897</name>
</gene>
<dbReference type="GO" id="GO:0003924">
    <property type="term" value="F:GTPase activity"/>
    <property type="evidence" value="ECO:0007669"/>
    <property type="project" value="InterPro"/>
</dbReference>
<dbReference type="PROSITE" id="PS51421">
    <property type="entry name" value="RAS"/>
    <property type="match status" value="1"/>
</dbReference>
<feature type="non-terminal residue" evidence="6">
    <location>
        <position position="145"/>
    </location>
</feature>
<organism evidence="6 7">
    <name type="scientific">Dictyocaulus viviparus</name>
    <name type="common">Bovine lungworm</name>
    <dbReference type="NCBI Taxonomy" id="29172"/>
    <lineage>
        <taxon>Eukaryota</taxon>
        <taxon>Metazoa</taxon>
        <taxon>Ecdysozoa</taxon>
        <taxon>Nematoda</taxon>
        <taxon>Chromadorea</taxon>
        <taxon>Rhabditida</taxon>
        <taxon>Rhabditina</taxon>
        <taxon>Rhabditomorpha</taxon>
        <taxon>Strongyloidea</taxon>
        <taxon>Metastrongylidae</taxon>
        <taxon>Dictyocaulus</taxon>
    </lineage>
</organism>
<dbReference type="SMART" id="SM00173">
    <property type="entry name" value="RAS"/>
    <property type="match status" value="1"/>
</dbReference>